<dbReference type="SUPFAM" id="SSF52317">
    <property type="entry name" value="Class I glutamine amidotransferase-like"/>
    <property type="match status" value="1"/>
</dbReference>
<dbReference type="NCBIfam" id="TIGR01383">
    <property type="entry name" value="not_thiJ"/>
    <property type="match status" value="1"/>
</dbReference>
<dbReference type="CDD" id="cd03135">
    <property type="entry name" value="GATase1_DJ-1"/>
    <property type="match status" value="1"/>
</dbReference>
<dbReference type="Proteomes" id="UP001597375">
    <property type="component" value="Unassembled WGS sequence"/>
</dbReference>
<dbReference type="Pfam" id="PF01965">
    <property type="entry name" value="DJ-1_PfpI"/>
    <property type="match status" value="1"/>
</dbReference>
<reference evidence="3" key="1">
    <citation type="journal article" date="2019" name="Int. J. Syst. Evol. Microbiol.">
        <title>The Global Catalogue of Microorganisms (GCM) 10K type strain sequencing project: providing services to taxonomists for standard genome sequencing and annotation.</title>
        <authorList>
            <consortium name="The Broad Institute Genomics Platform"/>
            <consortium name="The Broad Institute Genome Sequencing Center for Infectious Disease"/>
            <person name="Wu L."/>
            <person name="Ma J."/>
        </authorList>
    </citation>
    <scope>NUCLEOTIDE SEQUENCE [LARGE SCALE GENOMIC DNA]</scope>
    <source>
        <strain evidence="3">CGMCC 4.7106</strain>
    </source>
</reference>
<dbReference type="InterPro" id="IPR006287">
    <property type="entry name" value="DJ-1"/>
</dbReference>
<accession>A0ABW5D2A7</accession>
<comment type="caution">
    <text evidence="2">The sequence shown here is derived from an EMBL/GenBank/DDBJ whole genome shotgun (WGS) entry which is preliminary data.</text>
</comment>
<evidence type="ECO:0000259" key="1">
    <source>
        <dbReference type="Pfam" id="PF01965"/>
    </source>
</evidence>
<proteinExistence type="predicted"/>
<dbReference type="PANTHER" id="PTHR48094:SF12">
    <property type="entry name" value="PARKINSON DISEASE PROTEIN 7 HOMOLOG"/>
    <property type="match status" value="1"/>
</dbReference>
<organism evidence="2 3">
    <name type="scientific">Luteolibacter algae</name>
    <dbReference type="NCBI Taxonomy" id="454151"/>
    <lineage>
        <taxon>Bacteria</taxon>
        <taxon>Pseudomonadati</taxon>
        <taxon>Verrucomicrobiota</taxon>
        <taxon>Verrucomicrobiia</taxon>
        <taxon>Verrucomicrobiales</taxon>
        <taxon>Verrucomicrobiaceae</taxon>
        <taxon>Luteolibacter</taxon>
    </lineage>
</organism>
<dbReference type="RefSeq" id="WP_386817844.1">
    <property type="nucleotide sequence ID" value="NZ_JBHUIT010000001.1"/>
</dbReference>
<keyword evidence="3" id="KW-1185">Reference proteome</keyword>
<dbReference type="InterPro" id="IPR002818">
    <property type="entry name" value="DJ-1/PfpI"/>
</dbReference>
<evidence type="ECO:0000313" key="3">
    <source>
        <dbReference type="Proteomes" id="UP001597375"/>
    </source>
</evidence>
<dbReference type="EMBL" id="JBHUIT010000001">
    <property type="protein sequence ID" value="MFD2255182.1"/>
    <property type="molecule type" value="Genomic_DNA"/>
</dbReference>
<dbReference type="InterPro" id="IPR029062">
    <property type="entry name" value="Class_I_gatase-like"/>
</dbReference>
<feature type="domain" description="DJ-1/PfpI" evidence="1">
    <location>
        <begin position="2"/>
        <end position="160"/>
    </location>
</feature>
<dbReference type="InterPro" id="IPR050325">
    <property type="entry name" value="Prot/Nucl_acid_deglycase"/>
</dbReference>
<gene>
    <name evidence="2" type="ORF">ACFSSA_00710</name>
</gene>
<sequence>MKRVLCILENGFEEIEMVTPVDLLRRAGVEVVLAGVSGMELTGRSGITVKADSLFSEVAGERFDALFLPGGPAVMELRKQEDVVALIRAFHESGLLIAAICAAPLLLKDAGLVDGKRITAHFSTEDELPGNTGERLIYDGEFLTSRGAGTALDFGFEFVRILVGKEAADSVSEAVMT</sequence>
<name>A0ABW5D2A7_9BACT</name>
<evidence type="ECO:0000313" key="2">
    <source>
        <dbReference type="EMBL" id="MFD2255182.1"/>
    </source>
</evidence>
<dbReference type="Gene3D" id="3.40.50.880">
    <property type="match status" value="1"/>
</dbReference>
<dbReference type="PANTHER" id="PTHR48094">
    <property type="entry name" value="PROTEIN/NUCLEIC ACID DEGLYCASE DJ-1-RELATED"/>
    <property type="match status" value="1"/>
</dbReference>
<protein>
    <submittedName>
        <fullName evidence="2">DJ-1 family glyoxalase III</fullName>
    </submittedName>
</protein>